<dbReference type="NCBIfam" id="TIGR00621">
    <property type="entry name" value="ssb"/>
    <property type="match status" value="1"/>
</dbReference>
<accession>A0AAW1QIS1</accession>
<dbReference type="PANTHER" id="PTHR10302">
    <property type="entry name" value="SINGLE-STRANDED DNA-BINDING PROTEIN"/>
    <property type="match status" value="1"/>
</dbReference>
<dbReference type="GO" id="GO:0003697">
    <property type="term" value="F:single-stranded DNA binding"/>
    <property type="evidence" value="ECO:0007669"/>
    <property type="project" value="InterPro"/>
</dbReference>
<dbReference type="Proteomes" id="UP001445335">
    <property type="component" value="Unassembled WGS sequence"/>
</dbReference>
<dbReference type="PANTHER" id="PTHR10302:SF0">
    <property type="entry name" value="SINGLE-STRANDED DNA-BINDING PROTEIN, MITOCHONDRIAL"/>
    <property type="match status" value="1"/>
</dbReference>
<organism evidence="3 4">
    <name type="scientific">Elliptochloris bilobata</name>
    <dbReference type="NCBI Taxonomy" id="381761"/>
    <lineage>
        <taxon>Eukaryota</taxon>
        <taxon>Viridiplantae</taxon>
        <taxon>Chlorophyta</taxon>
        <taxon>core chlorophytes</taxon>
        <taxon>Trebouxiophyceae</taxon>
        <taxon>Trebouxiophyceae incertae sedis</taxon>
        <taxon>Elliptochloris clade</taxon>
        <taxon>Elliptochloris</taxon>
    </lineage>
</organism>
<evidence type="ECO:0000313" key="3">
    <source>
        <dbReference type="EMBL" id="KAK9820986.1"/>
    </source>
</evidence>
<dbReference type="GO" id="GO:0042645">
    <property type="term" value="C:mitochondrial nucleoid"/>
    <property type="evidence" value="ECO:0007669"/>
    <property type="project" value="TreeGrafter"/>
</dbReference>
<keyword evidence="4" id="KW-1185">Reference proteome</keyword>
<evidence type="ECO:0000313" key="4">
    <source>
        <dbReference type="Proteomes" id="UP001445335"/>
    </source>
</evidence>
<sequence length="313" mass="34206">MKLGTLGAPRPLLASLPSQLAPHPSSRLSALLTLRTRSSLSPPSTLLPQAAADVSSAAAYAEPAYAEPPQEIGEVDWRVEYVNSVAVIGRLGLDFEIKKTQTGLPVTSNRLAIRGPKERTDWVDIEVWGELAERAAAELKKGTQVQVLGRMRVDEWQDRTTQQKRRGTKIVAATLDVVRPFSYGGTRPSAIPMQPDAPAEEQAAWGKPAGGAQPDALAVDQPGGEVWPVDPVSQAAAPAASPEDKWRRFFADPTRYWDNRVGKRNERAPDFKHKDTGEALWMNDRYAPPWVAAELERQFPSAASAEPSDTNPY</sequence>
<dbReference type="EMBL" id="JALJOU010000109">
    <property type="protein sequence ID" value="KAK9820986.1"/>
    <property type="molecule type" value="Genomic_DNA"/>
</dbReference>
<name>A0AAW1QIS1_9CHLO</name>
<dbReference type="SUPFAM" id="SSF50249">
    <property type="entry name" value="Nucleic acid-binding proteins"/>
    <property type="match status" value="1"/>
</dbReference>
<gene>
    <name evidence="3" type="ORF">WJX81_001114</name>
</gene>
<dbReference type="Pfam" id="PF00436">
    <property type="entry name" value="SSB"/>
    <property type="match status" value="1"/>
</dbReference>
<dbReference type="CDD" id="cd04496">
    <property type="entry name" value="SSB_OBF"/>
    <property type="match status" value="1"/>
</dbReference>
<dbReference type="Gene3D" id="2.40.50.140">
    <property type="entry name" value="Nucleic acid-binding proteins"/>
    <property type="match status" value="1"/>
</dbReference>
<dbReference type="InterPro" id="IPR011344">
    <property type="entry name" value="ssDNA-bd"/>
</dbReference>
<dbReference type="InterPro" id="IPR012340">
    <property type="entry name" value="NA-bd_OB-fold"/>
</dbReference>
<dbReference type="InterPro" id="IPR000424">
    <property type="entry name" value="Primosome_PriB/ssb"/>
</dbReference>
<evidence type="ECO:0000256" key="2">
    <source>
        <dbReference type="PROSITE-ProRule" id="PRU00252"/>
    </source>
</evidence>
<protein>
    <submittedName>
        <fullName evidence="3">Uncharacterized protein</fullName>
    </submittedName>
</protein>
<keyword evidence="1 2" id="KW-0238">DNA-binding</keyword>
<comment type="caution">
    <text evidence="3">The sequence shown here is derived from an EMBL/GenBank/DDBJ whole genome shotgun (WGS) entry which is preliminary data.</text>
</comment>
<evidence type="ECO:0000256" key="1">
    <source>
        <dbReference type="ARBA" id="ARBA00023125"/>
    </source>
</evidence>
<reference evidence="3 4" key="1">
    <citation type="journal article" date="2024" name="Nat. Commun.">
        <title>Phylogenomics reveals the evolutionary origins of lichenization in chlorophyte algae.</title>
        <authorList>
            <person name="Puginier C."/>
            <person name="Libourel C."/>
            <person name="Otte J."/>
            <person name="Skaloud P."/>
            <person name="Haon M."/>
            <person name="Grisel S."/>
            <person name="Petersen M."/>
            <person name="Berrin J.G."/>
            <person name="Delaux P.M."/>
            <person name="Dal Grande F."/>
            <person name="Keller J."/>
        </authorList>
    </citation>
    <scope>NUCLEOTIDE SEQUENCE [LARGE SCALE GENOMIC DNA]</scope>
    <source>
        <strain evidence="3 4">SAG 245.80</strain>
    </source>
</reference>
<dbReference type="GO" id="GO:0006264">
    <property type="term" value="P:mitochondrial DNA replication"/>
    <property type="evidence" value="ECO:0007669"/>
    <property type="project" value="TreeGrafter"/>
</dbReference>
<proteinExistence type="predicted"/>
<dbReference type="PROSITE" id="PS50935">
    <property type="entry name" value="SSB"/>
    <property type="match status" value="1"/>
</dbReference>
<dbReference type="AlphaFoldDB" id="A0AAW1QIS1"/>